<evidence type="ECO:0000313" key="2">
    <source>
        <dbReference type="EMBL" id="CAI2366032.1"/>
    </source>
</evidence>
<name>A0AAD1UBZ4_EUPCR</name>
<organism evidence="2 3">
    <name type="scientific">Euplotes crassus</name>
    <dbReference type="NCBI Taxonomy" id="5936"/>
    <lineage>
        <taxon>Eukaryota</taxon>
        <taxon>Sar</taxon>
        <taxon>Alveolata</taxon>
        <taxon>Ciliophora</taxon>
        <taxon>Intramacronucleata</taxon>
        <taxon>Spirotrichea</taxon>
        <taxon>Hypotrichia</taxon>
        <taxon>Euplotida</taxon>
        <taxon>Euplotidae</taxon>
        <taxon>Moneuplotes</taxon>
    </lineage>
</organism>
<feature type="compositionally biased region" description="Polar residues" evidence="1">
    <location>
        <begin position="91"/>
        <end position="111"/>
    </location>
</feature>
<feature type="region of interest" description="Disordered" evidence="1">
    <location>
        <begin position="348"/>
        <end position="389"/>
    </location>
</feature>
<proteinExistence type="predicted"/>
<evidence type="ECO:0008006" key="4">
    <source>
        <dbReference type="Google" id="ProtNLM"/>
    </source>
</evidence>
<dbReference type="Proteomes" id="UP001295684">
    <property type="component" value="Unassembled WGS sequence"/>
</dbReference>
<evidence type="ECO:0000313" key="3">
    <source>
        <dbReference type="Proteomes" id="UP001295684"/>
    </source>
</evidence>
<comment type="caution">
    <text evidence="2">The sequence shown here is derived from an EMBL/GenBank/DDBJ whole genome shotgun (WGS) entry which is preliminary data.</text>
</comment>
<dbReference type="SUPFAM" id="SSF47473">
    <property type="entry name" value="EF-hand"/>
    <property type="match status" value="1"/>
</dbReference>
<evidence type="ECO:0000256" key="1">
    <source>
        <dbReference type="SAM" id="MobiDB-lite"/>
    </source>
</evidence>
<sequence>MAMSSYEFIKHDSASESDTMTIETGFNTEEICENRSIISLGQGGSQKIPKRSKSVGETPAPPSAENVPIMTPALQGIDEKEQSESFESGDPQVNKSASETPVSPPARQNSLPIGLKRFTSDMKKLRPIERNSKLDIEKIIQESENVKKKRVMRSNSLRKNNDDSDEVPDDDWADLPHPSCKKTVKLSKKERFMEQICIKKVLAHWDDIFKVAVKKKQRKVILSKDEYCIDYNVQNKRELMLPPEYYLNLTIFEKHYLENYRGKDPNWEVGTLRMYLGQRYNIKSDLIHLSNIADFCKVDMVDLFKKKFKPIQNKLLNKVKKRIKLKSLRKKVEEERKKKLRSSSIFAVQPGKKVKSNPNQKLGVKDDLPKPVEPIQENEEEEENVSNLSDHQSERISILDLITIINEKVKDLSNSFEIFAKKNKQGKGFMNIYAFNSFMGVELGLKLTSANKRGLFTVIDWNDDGYCTEKEFRIVFATTKEDIQKAIQNPIDFKNGLILDFVIEQIYHDIVMFKKESISELEEKLDREGKIEISRLAKYLGFYNCKLTDIEIDILAGAGTDHPKTGKRMVPFRRLIERSMSRINIRINFRPSYKKMKTSIGTEEDRETRKDQMAIYYEKQLKEKQEREAEEKKKLELVKLNEDQYSQFEDSDGTPMPQKYMSPAIQKKIESVKEDFGQEFLKMYQKTLFDTIKKSPSKKPHYSTMKKQSKAYLQSNPFINPDVGIPKMMVYDTKSSRTNNRMVKVKSDTAIMPQNNKFKTLQNNINLFRHEWSSGIRRNIGPVAKSQKHWLNDRSQGGFEKLSSLEARPIYTKTEQGLYSGIQGQAVNRMNRNSKTGNYRKKGIKKRKAIVKMATFTKDDILKIVEKLSSAYETPFTIEGHKEKLIEVILKNPELRTTLLKSEEGKREKKYSSVPASVEKMRPQYDSSPQIGPVTPYLNGPQQPIRKIVKFKQIENLGTRKYLLSYKNSKFSEKEKIVNVFYNLFREYNFNKEEDKDLILRQIRKIYPSALYVSGKKIDHILKAFMTNVFQRGRILVNIQKLKQFIREERATLKHVKGMKAEQRSKSIFLAKMYNDTEQRKPKLPEPSKPNSNLVHLRTFNLPVKFPTNTQRGTRIPYLESTRKWKSSGKIIPLQGLKI</sequence>
<protein>
    <recommendedName>
        <fullName evidence="4">EF-hand domain-containing protein</fullName>
    </recommendedName>
</protein>
<dbReference type="InterPro" id="IPR011992">
    <property type="entry name" value="EF-hand-dom_pair"/>
</dbReference>
<feature type="region of interest" description="Disordered" evidence="1">
    <location>
        <begin position="148"/>
        <end position="174"/>
    </location>
</feature>
<dbReference type="AlphaFoldDB" id="A0AAD1UBZ4"/>
<accession>A0AAD1UBZ4</accession>
<feature type="region of interest" description="Disordered" evidence="1">
    <location>
        <begin position="1"/>
        <end position="21"/>
    </location>
</feature>
<keyword evidence="3" id="KW-1185">Reference proteome</keyword>
<dbReference type="EMBL" id="CAMPGE010007104">
    <property type="protein sequence ID" value="CAI2366032.1"/>
    <property type="molecule type" value="Genomic_DNA"/>
</dbReference>
<feature type="compositionally biased region" description="Acidic residues" evidence="1">
    <location>
        <begin position="163"/>
        <end position="173"/>
    </location>
</feature>
<reference evidence="2" key="1">
    <citation type="submission" date="2023-07" db="EMBL/GenBank/DDBJ databases">
        <authorList>
            <consortium name="AG Swart"/>
            <person name="Singh M."/>
            <person name="Singh A."/>
            <person name="Seah K."/>
            <person name="Emmerich C."/>
        </authorList>
    </citation>
    <scope>NUCLEOTIDE SEQUENCE</scope>
    <source>
        <strain evidence="2">DP1</strain>
    </source>
</reference>
<feature type="region of interest" description="Disordered" evidence="1">
    <location>
        <begin position="36"/>
        <end position="118"/>
    </location>
</feature>
<gene>
    <name evidence="2" type="ORF">ECRASSUSDP1_LOCUS7301</name>
</gene>